<dbReference type="PRINTS" id="PR00036">
    <property type="entry name" value="HTHLACI"/>
</dbReference>
<dbReference type="Pfam" id="PF00532">
    <property type="entry name" value="Peripla_BP_1"/>
    <property type="match status" value="1"/>
</dbReference>
<sequence>MAATISDIAKAAGVSLATVSRVLNNSGYVKLETKEKILKIMKDYNYTPSAIARSLSKKQTNTIGVIVPDITNPFYGEVFRGINKVAENNNFNIILCDSHESIQKEIRSIQSLREHRIRGLLITPTSCEDDQNVDCLNELNNLGIPVVLIDGHLKHSNFSGVFVDNLESSYNAVNSLINAGHTKIAIITGRMNSKSAQERLDGYKKALEENNIQVNNEYIFYGDYTLESGYNLTNKILELHNGPTAIFTSSNQMTIGAIKSIREKNLSFPEDIALISFDRIDLFNIIGLDISYIDGPTTELGEIGMNLLLNSLNSDDKVDVQTITLKSSLVLKGSEKYYKK</sequence>
<accession>A0A937FER9</accession>
<proteinExistence type="predicted"/>
<evidence type="ECO:0000313" key="5">
    <source>
        <dbReference type="EMBL" id="MBL4930648.1"/>
    </source>
</evidence>
<dbReference type="InterPro" id="IPR000843">
    <property type="entry name" value="HTH_LacI"/>
</dbReference>
<keyword evidence="6" id="KW-1185">Reference proteome</keyword>
<dbReference type="PROSITE" id="PS00356">
    <property type="entry name" value="HTH_LACI_1"/>
    <property type="match status" value="1"/>
</dbReference>
<dbReference type="InterPro" id="IPR028082">
    <property type="entry name" value="Peripla_BP_I"/>
</dbReference>
<dbReference type="GO" id="GO:0000976">
    <property type="term" value="F:transcription cis-regulatory region binding"/>
    <property type="evidence" value="ECO:0007669"/>
    <property type="project" value="TreeGrafter"/>
</dbReference>
<keyword evidence="3" id="KW-0804">Transcription</keyword>
<dbReference type="Gene3D" id="1.10.260.40">
    <property type="entry name" value="lambda repressor-like DNA-binding domains"/>
    <property type="match status" value="1"/>
</dbReference>
<evidence type="ECO:0000313" key="6">
    <source>
        <dbReference type="Proteomes" id="UP000623681"/>
    </source>
</evidence>
<evidence type="ECO:0000256" key="2">
    <source>
        <dbReference type="ARBA" id="ARBA00023125"/>
    </source>
</evidence>
<evidence type="ECO:0000259" key="4">
    <source>
        <dbReference type="PROSITE" id="PS50932"/>
    </source>
</evidence>
<reference evidence="5" key="1">
    <citation type="submission" date="2021-01" db="EMBL/GenBank/DDBJ databases">
        <title>Genome public.</title>
        <authorList>
            <person name="Liu C."/>
            <person name="Sun Q."/>
        </authorList>
    </citation>
    <scope>NUCLEOTIDE SEQUENCE</scope>
    <source>
        <strain evidence="5">YIM B02565</strain>
    </source>
</reference>
<dbReference type="SUPFAM" id="SSF47413">
    <property type="entry name" value="lambda repressor-like DNA-binding domains"/>
    <property type="match status" value="1"/>
</dbReference>
<dbReference type="InterPro" id="IPR001761">
    <property type="entry name" value="Peripla_BP/Lac1_sug-bd_dom"/>
</dbReference>
<gene>
    <name evidence="5" type="ORF">JK634_02425</name>
</gene>
<dbReference type="RefSeq" id="WP_202766033.1">
    <property type="nucleotide sequence ID" value="NZ_JAESWA010000012.1"/>
</dbReference>
<dbReference type="PANTHER" id="PTHR30146">
    <property type="entry name" value="LACI-RELATED TRANSCRIPTIONAL REPRESSOR"/>
    <property type="match status" value="1"/>
</dbReference>
<dbReference type="InterPro" id="IPR010982">
    <property type="entry name" value="Lambda_DNA-bd_dom_sf"/>
</dbReference>
<dbReference type="Gene3D" id="3.40.50.2300">
    <property type="match status" value="2"/>
</dbReference>
<dbReference type="CDD" id="cd01392">
    <property type="entry name" value="HTH_LacI"/>
    <property type="match status" value="1"/>
</dbReference>
<organism evidence="5 6">
    <name type="scientific">Clostridium paridis</name>
    <dbReference type="NCBI Taxonomy" id="2803863"/>
    <lineage>
        <taxon>Bacteria</taxon>
        <taxon>Bacillati</taxon>
        <taxon>Bacillota</taxon>
        <taxon>Clostridia</taxon>
        <taxon>Eubacteriales</taxon>
        <taxon>Clostridiaceae</taxon>
        <taxon>Clostridium</taxon>
    </lineage>
</organism>
<comment type="caution">
    <text evidence="5">The sequence shown here is derived from an EMBL/GenBank/DDBJ whole genome shotgun (WGS) entry which is preliminary data.</text>
</comment>
<dbReference type="PROSITE" id="PS50932">
    <property type="entry name" value="HTH_LACI_2"/>
    <property type="match status" value="1"/>
</dbReference>
<dbReference type="SUPFAM" id="SSF53822">
    <property type="entry name" value="Periplasmic binding protein-like I"/>
    <property type="match status" value="1"/>
</dbReference>
<dbReference type="Proteomes" id="UP000623681">
    <property type="component" value="Unassembled WGS sequence"/>
</dbReference>
<dbReference type="PANTHER" id="PTHR30146:SF149">
    <property type="entry name" value="HTH-TYPE TRANSCRIPTIONAL REGULATOR EBGR"/>
    <property type="match status" value="1"/>
</dbReference>
<keyword evidence="2 5" id="KW-0238">DNA-binding</keyword>
<dbReference type="CDD" id="cd06267">
    <property type="entry name" value="PBP1_LacI_sugar_binding-like"/>
    <property type="match status" value="1"/>
</dbReference>
<feature type="domain" description="HTH lacI-type" evidence="4">
    <location>
        <begin position="3"/>
        <end position="57"/>
    </location>
</feature>
<keyword evidence="1" id="KW-0805">Transcription regulation</keyword>
<evidence type="ECO:0000256" key="3">
    <source>
        <dbReference type="ARBA" id="ARBA00023163"/>
    </source>
</evidence>
<dbReference type="GO" id="GO:0003700">
    <property type="term" value="F:DNA-binding transcription factor activity"/>
    <property type="evidence" value="ECO:0007669"/>
    <property type="project" value="TreeGrafter"/>
</dbReference>
<dbReference type="SMART" id="SM00354">
    <property type="entry name" value="HTH_LACI"/>
    <property type="match status" value="1"/>
</dbReference>
<protein>
    <submittedName>
        <fullName evidence="5">LacI family DNA-binding transcriptional regulator</fullName>
    </submittedName>
</protein>
<evidence type="ECO:0000256" key="1">
    <source>
        <dbReference type="ARBA" id="ARBA00023015"/>
    </source>
</evidence>
<dbReference type="EMBL" id="JAESWA010000012">
    <property type="protein sequence ID" value="MBL4930648.1"/>
    <property type="molecule type" value="Genomic_DNA"/>
</dbReference>
<name>A0A937FER9_9CLOT</name>
<dbReference type="Pfam" id="PF00356">
    <property type="entry name" value="LacI"/>
    <property type="match status" value="1"/>
</dbReference>
<dbReference type="AlphaFoldDB" id="A0A937FER9"/>